<dbReference type="InterPro" id="IPR003593">
    <property type="entry name" value="AAA+_ATPase"/>
</dbReference>
<comment type="similarity">
    <text evidence="1">Belongs to the ABC transporter superfamily.</text>
</comment>
<dbReference type="GO" id="GO:0015098">
    <property type="term" value="F:molybdate ion transmembrane transporter activity"/>
    <property type="evidence" value="ECO:0007669"/>
    <property type="project" value="InterPro"/>
</dbReference>
<keyword evidence="9" id="KW-0472">Membrane</keyword>
<keyword evidence="3" id="KW-1003">Cell membrane</keyword>
<sequence length="377" mass="40063">MRAISPRSIRGEFRGRLGGFALDASFCVPATGITGLFGPSGCGKSTVLRCLAGLQHLPGSLCEVDGDVWQDDATFLKPHQRPIGYVFQEASLFQHLTVKANLLYGAPRGDAGAAAGAIGFDEVIELLGLVRLLDRAPRNLSGGERQRVAIGRALLSQPKLLLMDEPLSALDRLTKDEILPFLERLHARLSLPVIYVSHDMTEIERLADHLILMRAGGVIGVGPLSEVQSNPALPLATARDAAVNVDAVAESYDPGYGLLTLRIDGGRLLVPSPPMQPGERRRIRIGAGDVSLARAAPQATSILNALSARIVTTSPVGPNEMLVVLALGADGNGARLLARVTRRSWDQLQLAEGLDLFAQVKGVALAPERGLAGELTK</sequence>
<evidence type="ECO:0000256" key="11">
    <source>
        <dbReference type="PROSITE-ProRule" id="PRU01213"/>
    </source>
</evidence>
<keyword evidence="5" id="KW-0997">Cell inner membrane</keyword>
<dbReference type="PANTHER" id="PTHR43514:SF10">
    <property type="entry name" value="MOLYBDENUM IMPORT ATP-BINDING PROTEIN MODC 2"/>
    <property type="match status" value="1"/>
</dbReference>
<evidence type="ECO:0000256" key="4">
    <source>
        <dbReference type="ARBA" id="ARBA00022505"/>
    </source>
</evidence>
<organism evidence="14 15">
    <name type="scientific">Rhodopseudomonas palustris</name>
    <dbReference type="NCBI Taxonomy" id="1076"/>
    <lineage>
        <taxon>Bacteria</taxon>
        <taxon>Pseudomonadati</taxon>
        <taxon>Pseudomonadota</taxon>
        <taxon>Alphaproteobacteria</taxon>
        <taxon>Hyphomicrobiales</taxon>
        <taxon>Nitrobacteraceae</taxon>
        <taxon>Rhodopseudomonas</taxon>
    </lineage>
</organism>
<dbReference type="GO" id="GO:0140359">
    <property type="term" value="F:ABC-type transporter activity"/>
    <property type="evidence" value="ECO:0007669"/>
    <property type="project" value="InterPro"/>
</dbReference>
<dbReference type="InterPro" id="IPR008995">
    <property type="entry name" value="Mo/tungstate-bd_C_term_dom"/>
</dbReference>
<dbReference type="InterPro" id="IPR011868">
    <property type="entry name" value="ModC_ABC_ATP-bd"/>
</dbReference>
<evidence type="ECO:0000256" key="5">
    <source>
        <dbReference type="ARBA" id="ARBA00022519"/>
    </source>
</evidence>
<dbReference type="EMBL" id="JACRJB010000053">
    <property type="protein sequence ID" value="MBI5131657.1"/>
    <property type="molecule type" value="Genomic_DNA"/>
</dbReference>
<comment type="function">
    <text evidence="10">Involved in beta-(1--&gt;2)glucan export. Transmembrane domains (TMD) form a pore in the inner membrane and the ATP-binding domain (NBD) is responsible for energy generation.</text>
</comment>
<dbReference type="PROSITE" id="PS51866">
    <property type="entry name" value="MOP"/>
    <property type="match status" value="1"/>
</dbReference>
<dbReference type="AlphaFoldDB" id="A0A933S342"/>
<keyword evidence="2" id="KW-0813">Transport</keyword>
<dbReference type="Gene3D" id="2.40.50.100">
    <property type="match status" value="1"/>
</dbReference>
<dbReference type="Gene3D" id="3.40.50.300">
    <property type="entry name" value="P-loop containing nucleotide triphosphate hydrolases"/>
    <property type="match status" value="1"/>
</dbReference>
<feature type="domain" description="Mop" evidence="13">
    <location>
        <begin position="299"/>
        <end position="369"/>
    </location>
</feature>
<dbReference type="InterPro" id="IPR027417">
    <property type="entry name" value="P-loop_NTPase"/>
</dbReference>
<dbReference type="InterPro" id="IPR050334">
    <property type="entry name" value="Molybdenum_import_ModC"/>
</dbReference>
<comment type="caution">
    <text evidence="14">The sequence shown here is derived from an EMBL/GenBank/DDBJ whole genome shotgun (WGS) entry which is preliminary data.</text>
</comment>
<keyword evidence="6" id="KW-0547">Nucleotide-binding</keyword>
<dbReference type="InterPro" id="IPR017871">
    <property type="entry name" value="ABC_transporter-like_CS"/>
</dbReference>
<dbReference type="GO" id="GO:0016887">
    <property type="term" value="F:ATP hydrolysis activity"/>
    <property type="evidence" value="ECO:0007669"/>
    <property type="project" value="InterPro"/>
</dbReference>
<dbReference type="InterPro" id="IPR003439">
    <property type="entry name" value="ABC_transporter-like_ATP-bd"/>
</dbReference>
<keyword evidence="4 11" id="KW-0500">Molybdenum</keyword>
<evidence type="ECO:0000313" key="15">
    <source>
        <dbReference type="Proteomes" id="UP000782519"/>
    </source>
</evidence>
<dbReference type="PROSITE" id="PS50893">
    <property type="entry name" value="ABC_TRANSPORTER_2"/>
    <property type="match status" value="1"/>
</dbReference>
<gene>
    <name evidence="14" type="primary">modC</name>
    <name evidence="14" type="ORF">HZA66_19640</name>
</gene>
<evidence type="ECO:0000256" key="7">
    <source>
        <dbReference type="ARBA" id="ARBA00022840"/>
    </source>
</evidence>
<dbReference type="SMART" id="SM00382">
    <property type="entry name" value="AAA"/>
    <property type="match status" value="1"/>
</dbReference>
<evidence type="ECO:0000256" key="2">
    <source>
        <dbReference type="ARBA" id="ARBA00022448"/>
    </source>
</evidence>
<evidence type="ECO:0000256" key="10">
    <source>
        <dbReference type="ARBA" id="ARBA00024722"/>
    </source>
</evidence>
<dbReference type="GO" id="GO:0005524">
    <property type="term" value="F:ATP binding"/>
    <property type="evidence" value="ECO:0007669"/>
    <property type="project" value="UniProtKB-KW"/>
</dbReference>
<dbReference type="Pfam" id="PF00005">
    <property type="entry name" value="ABC_tran"/>
    <property type="match status" value="1"/>
</dbReference>
<proteinExistence type="inferred from homology"/>
<accession>A0A933S342</accession>
<protein>
    <submittedName>
        <fullName evidence="14">Molybdenum ABC transporter ATP-binding protein</fullName>
    </submittedName>
</protein>
<evidence type="ECO:0000256" key="6">
    <source>
        <dbReference type="ARBA" id="ARBA00022741"/>
    </source>
</evidence>
<evidence type="ECO:0000256" key="1">
    <source>
        <dbReference type="ARBA" id="ARBA00005417"/>
    </source>
</evidence>
<evidence type="ECO:0000256" key="8">
    <source>
        <dbReference type="ARBA" id="ARBA00022967"/>
    </source>
</evidence>
<evidence type="ECO:0000259" key="13">
    <source>
        <dbReference type="PROSITE" id="PS51866"/>
    </source>
</evidence>
<dbReference type="SUPFAM" id="SSF52540">
    <property type="entry name" value="P-loop containing nucleoside triphosphate hydrolases"/>
    <property type="match status" value="1"/>
</dbReference>
<reference evidence="14" key="1">
    <citation type="submission" date="2020-07" db="EMBL/GenBank/DDBJ databases">
        <title>Huge and variable diversity of episymbiotic CPR bacteria and DPANN archaea in groundwater ecosystems.</title>
        <authorList>
            <person name="He C.Y."/>
            <person name="Keren R."/>
            <person name="Whittaker M."/>
            <person name="Farag I.F."/>
            <person name="Doudna J."/>
            <person name="Cate J.H.D."/>
            <person name="Banfield J.F."/>
        </authorList>
    </citation>
    <scope>NUCLEOTIDE SEQUENCE</scope>
    <source>
        <strain evidence="14">NC_groundwater_1818_Pr3_B-0.1um_66_35</strain>
    </source>
</reference>
<dbReference type="SUPFAM" id="SSF50331">
    <property type="entry name" value="MOP-like"/>
    <property type="match status" value="1"/>
</dbReference>
<name>A0A933S342_RHOPL</name>
<dbReference type="PANTHER" id="PTHR43514">
    <property type="entry name" value="ABC TRANSPORTER I FAMILY MEMBER 10"/>
    <property type="match status" value="1"/>
</dbReference>
<dbReference type="NCBIfam" id="TIGR02142">
    <property type="entry name" value="modC_ABC"/>
    <property type="match status" value="1"/>
</dbReference>
<dbReference type="InterPro" id="IPR004606">
    <property type="entry name" value="Mop_domain"/>
</dbReference>
<evidence type="ECO:0000259" key="12">
    <source>
        <dbReference type="PROSITE" id="PS50893"/>
    </source>
</evidence>
<keyword evidence="7 14" id="KW-0067">ATP-binding</keyword>
<evidence type="ECO:0000256" key="3">
    <source>
        <dbReference type="ARBA" id="ARBA00022475"/>
    </source>
</evidence>
<dbReference type="GO" id="GO:0016020">
    <property type="term" value="C:membrane"/>
    <property type="evidence" value="ECO:0007669"/>
    <property type="project" value="InterPro"/>
</dbReference>
<evidence type="ECO:0000313" key="14">
    <source>
        <dbReference type="EMBL" id="MBI5131657.1"/>
    </source>
</evidence>
<dbReference type="Proteomes" id="UP000782519">
    <property type="component" value="Unassembled WGS sequence"/>
</dbReference>
<dbReference type="InterPro" id="IPR005116">
    <property type="entry name" value="Transp-assoc_OB_typ1"/>
</dbReference>
<dbReference type="Pfam" id="PF03459">
    <property type="entry name" value="TOBE"/>
    <property type="match status" value="1"/>
</dbReference>
<evidence type="ECO:0000256" key="9">
    <source>
        <dbReference type="ARBA" id="ARBA00023136"/>
    </source>
</evidence>
<keyword evidence="8" id="KW-1278">Translocase</keyword>
<dbReference type="PROSITE" id="PS00211">
    <property type="entry name" value="ABC_TRANSPORTER_1"/>
    <property type="match status" value="1"/>
</dbReference>
<feature type="domain" description="ABC transporter" evidence="12">
    <location>
        <begin position="4"/>
        <end position="240"/>
    </location>
</feature>